<dbReference type="EMBL" id="QRZM01000003">
    <property type="protein sequence ID" value="RGV76845.1"/>
    <property type="molecule type" value="Genomic_DNA"/>
</dbReference>
<comment type="subunit">
    <text evidence="7">The glycine cleavage system is composed of four proteins: P, T, L and H.</text>
</comment>
<evidence type="ECO:0000313" key="11">
    <source>
        <dbReference type="EMBL" id="RGV76845.1"/>
    </source>
</evidence>
<name>A0A412Z9U2_9FIRM</name>
<dbReference type="Pfam" id="PF08669">
    <property type="entry name" value="GCV_T_C"/>
    <property type="match status" value="1"/>
</dbReference>
<evidence type="ECO:0000256" key="5">
    <source>
        <dbReference type="ARBA" id="ARBA00031395"/>
    </source>
</evidence>
<dbReference type="InterPro" id="IPR029043">
    <property type="entry name" value="GcvT/YgfZ_C"/>
</dbReference>
<dbReference type="GO" id="GO:0004047">
    <property type="term" value="F:aminomethyltransferase activity"/>
    <property type="evidence" value="ECO:0007669"/>
    <property type="project" value="UniProtKB-UniRule"/>
</dbReference>
<dbReference type="SUPFAM" id="SSF101790">
    <property type="entry name" value="Aminomethyltransferase beta-barrel domain"/>
    <property type="match status" value="1"/>
</dbReference>
<dbReference type="InterPro" id="IPR022903">
    <property type="entry name" value="GcvT_bac"/>
</dbReference>
<feature type="domain" description="Aminomethyltransferase C-terminal" evidence="10">
    <location>
        <begin position="281"/>
        <end position="359"/>
    </location>
</feature>
<dbReference type="Gene3D" id="3.30.1360.120">
    <property type="entry name" value="Probable tRNA modification gtpase trme, domain 1"/>
    <property type="match status" value="1"/>
</dbReference>
<comment type="catalytic activity">
    <reaction evidence="6 7">
        <text>N(6)-[(R)-S(8)-aminomethyldihydrolipoyl]-L-lysyl-[protein] + (6S)-5,6,7,8-tetrahydrofolate = N(6)-[(R)-dihydrolipoyl]-L-lysyl-[protein] + (6R)-5,10-methylene-5,6,7,8-tetrahydrofolate + NH4(+)</text>
        <dbReference type="Rhea" id="RHEA:16945"/>
        <dbReference type="Rhea" id="RHEA-COMP:10475"/>
        <dbReference type="Rhea" id="RHEA-COMP:10492"/>
        <dbReference type="ChEBI" id="CHEBI:15636"/>
        <dbReference type="ChEBI" id="CHEBI:28938"/>
        <dbReference type="ChEBI" id="CHEBI:57453"/>
        <dbReference type="ChEBI" id="CHEBI:83100"/>
        <dbReference type="ChEBI" id="CHEBI:83143"/>
        <dbReference type="EC" id="2.1.2.10"/>
    </reaction>
</comment>
<dbReference type="Proteomes" id="UP000284543">
    <property type="component" value="Unassembled WGS sequence"/>
</dbReference>
<dbReference type="GO" id="GO:0032259">
    <property type="term" value="P:methylation"/>
    <property type="evidence" value="ECO:0007669"/>
    <property type="project" value="UniProtKB-KW"/>
</dbReference>
<dbReference type="Gene3D" id="2.40.30.110">
    <property type="entry name" value="Aminomethyltransferase beta-barrel domains"/>
    <property type="match status" value="1"/>
</dbReference>
<keyword evidence="3 7" id="KW-0032">Aminotransferase</keyword>
<dbReference type="RefSeq" id="WP_118018462.1">
    <property type="nucleotide sequence ID" value="NZ_CAUHGS010000005.1"/>
</dbReference>
<gene>
    <name evidence="7 11" type="primary">gcvT</name>
    <name evidence="11" type="ORF">DWW02_09865</name>
</gene>
<dbReference type="HAMAP" id="MF_00259">
    <property type="entry name" value="GcvT"/>
    <property type="match status" value="1"/>
</dbReference>
<evidence type="ECO:0000256" key="6">
    <source>
        <dbReference type="ARBA" id="ARBA00047665"/>
    </source>
</evidence>
<evidence type="ECO:0000256" key="1">
    <source>
        <dbReference type="ARBA" id="ARBA00008609"/>
    </source>
</evidence>
<evidence type="ECO:0000256" key="7">
    <source>
        <dbReference type="HAMAP-Rule" id="MF_00259"/>
    </source>
</evidence>
<evidence type="ECO:0000259" key="10">
    <source>
        <dbReference type="Pfam" id="PF08669"/>
    </source>
</evidence>
<dbReference type="FunFam" id="4.10.1250.10:FF:000001">
    <property type="entry name" value="Aminomethyltransferase"/>
    <property type="match status" value="1"/>
</dbReference>
<comment type="caution">
    <text evidence="11">The sequence shown here is derived from an EMBL/GenBank/DDBJ whole genome shotgun (WGS) entry which is preliminary data.</text>
</comment>
<dbReference type="Gene3D" id="4.10.1250.10">
    <property type="entry name" value="Aminomethyltransferase fragment"/>
    <property type="match status" value="1"/>
</dbReference>
<keyword evidence="4 7" id="KW-0808">Transferase</keyword>
<dbReference type="InterPro" id="IPR027266">
    <property type="entry name" value="TrmE/GcvT-like"/>
</dbReference>
<dbReference type="FunFam" id="3.30.70.1400:FF:000001">
    <property type="entry name" value="Aminomethyltransferase"/>
    <property type="match status" value="1"/>
</dbReference>
<dbReference type="InterPro" id="IPR013977">
    <property type="entry name" value="GcvT_C"/>
</dbReference>
<comment type="similarity">
    <text evidence="1 7">Belongs to the GcvT family.</text>
</comment>
<dbReference type="Pfam" id="PF01571">
    <property type="entry name" value="GCV_T"/>
    <property type="match status" value="1"/>
</dbReference>
<dbReference type="PANTHER" id="PTHR43757">
    <property type="entry name" value="AMINOMETHYLTRANSFERASE"/>
    <property type="match status" value="1"/>
</dbReference>
<evidence type="ECO:0000256" key="4">
    <source>
        <dbReference type="ARBA" id="ARBA00022679"/>
    </source>
</evidence>
<dbReference type="GO" id="GO:0005829">
    <property type="term" value="C:cytosol"/>
    <property type="evidence" value="ECO:0007669"/>
    <property type="project" value="TreeGrafter"/>
</dbReference>
<dbReference type="EC" id="2.1.2.10" evidence="2 7"/>
<dbReference type="InterPro" id="IPR028896">
    <property type="entry name" value="GcvT/YgfZ/DmdA"/>
</dbReference>
<protein>
    <recommendedName>
        <fullName evidence="2 7">Aminomethyltransferase</fullName>
        <ecNumber evidence="2 7">2.1.2.10</ecNumber>
    </recommendedName>
    <alternativeName>
        <fullName evidence="5 7">Glycine cleavage system T protein</fullName>
    </alternativeName>
</protein>
<dbReference type="AlphaFoldDB" id="A0A412Z9U2"/>
<organism evidence="11 12">
    <name type="scientific">Enterocloster bolteae</name>
    <dbReference type="NCBI Taxonomy" id="208479"/>
    <lineage>
        <taxon>Bacteria</taxon>
        <taxon>Bacillati</taxon>
        <taxon>Bacillota</taxon>
        <taxon>Clostridia</taxon>
        <taxon>Lachnospirales</taxon>
        <taxon>Lachnospiraceae</taxon>
        <taxon>Enterocloster</taxon>
    </lineage>
</organism>
<dbReference type="SUPFAM" id="SSF103025">
    <property type="entry name" value="Folate-binding domain"/>
    <property type="match status" value="1"/>
</dbReference>
<evidence type="ECO:0000313" key="12">
    <source>
        <dbReference type="Proteomes" id="UP000284543"/>
    </source>
</evidence>
<proteinExistence type="inferred from homology"/>
<feature type="binding site" evidence="8">
    <location>
        <position position="197"/>
    </location>
    <ligand>
        <name>substrate</name>
    </ligand>
</feature>
<dbReference type="GO" id="GO:0008483">
    <property type="term" value="F:transaminase activity"/>
    <property type="evidence" value="ECO:0007669"/>
    <property type="project" value="UniProtKB-KW"/>
</dbReference>
<feature type="domain" description="GCVT N-terminal" evidence="9">
    <location>
        <begin position="7"/>
        <end position="264"/>
    </location>
</feature>
<comment type="function">
    <text evidence="7">The glycine cleavage system catalyzes the degradation of glycine.</text>
</comment>
<dbReference type="GO" id="GO:0019464">
    <property type="term" value="P:glycine decarboxylation via glycine cleavage system"/>
    <property type="evidence" value="ECO:0007669"/>
    <property type="project" value="UniProtKB-UniRule"/>
</dbReference>
<evidence type="ECO:0000259" key="9">
    <source>
        <dbReference type="Pfam" id="PF01571"/>
    </source>
</evidence>
<dbReference type="InterPro" id="IPR006223">
    <property type="entry name" value="GcvT"/>
</dbReference>
<dbReference type="NCBIfam" id="TIGR00528">
    <property type="entry name" value="gcvT"/>
    <property type="match status" value="1"/>
</dbReference>
<dbReference type="GO" id="GO:0008168">
    <property type="term" value="F:methyltransferase activity"/>
    <property type="evidence" value="ECO:0007669"/>
    <property type="project" value="UniProtKB-KW"/>
</dbReference>
<dbReference type="PIRSF" id="PIRSF006487">
    <property type="entry name" value="GcvT"/>
    <property type="match status" value="1"/>
</dbReference>
<reference evidence="11 12" key="1">
    <citation type="submission" date="2018-08" db="EMBL/GenBank/DDBJ databases">
        <title>A genome reference for cultivated species of the human gut microbiota.</title>
        <authorList>
            <person name="Zou Y."/>
            <person name="Xue W."/>
            <person name="Luo G."/>
        </authorList>
    </citation>
    <scope>NUCLEOTIDE SEQUENCE [LARGE SCALE GENOMIC DNA]</scope>
    <source>
        <strain evidence="11 12">AF14-18</strain>
    </source>
</reference>
<dbReference type="PANTHER" id="PTHR43757:SF2">
    <property type="entry name" value="AMINOMETHYLTRANSFERASE, MITOCHONDRIAL"/>
    <property type="match status" value="1"/>
</dbReference>
<evidence type="ECO:0000256" key="2">
    <source>
        <dbReference type="ARBA" id="ARBA00012616"/>
    </source>
</evidence>
<keyword evidence="11" id="KW-0489">Methyltransferase</keyword>
<evidence type="ECO:0000256" key="3">
    <source>
        <dbReference type="ARBA" id="ARBA00022576"/>
    </source>
</evidence>
<dbReference type="FunFam" id="2.40.30.110:FF:000003">
    <property type="entry name" value="Aminomethyltransferase"/>
    <property type="match status" value="1"/>
</dbReference>
<accession>A0A412Z9U2</accession>
<dbReference type="Gene3D" id="3.30.70.1400">
    <property type="entry name" value="Aminomethyltransferase beta-barrel domains"/>
    <property type="match status" value="1"/>
</dbReference>
<evidence type="ECO:0000256" key="8">
    <source>
        <dbReference type="PIRSR" id="PIRSR006487-1"/>
    </source>
</evidence>
<dbReference type="InterPro" id="IPR006222">
    <property type="entry name" value="GCVT_N"/>
</dbReference>
<sequence>MERKTALYDCHVACGGKMVPFAGYSLPVQYKTGVIKEHMAVRTQAGLFDVSHMGEVLFEGPDALKNINYILTNDFTNMYDGQVRYSVMCYEDGGVVDDLIVYRYSQEKYLVVVNAANREKDVNWMKDHLNGDVVFTDISDELSQLAIQGPNADAILRKLTKDEDIPEKYYSFVPEGIVGGIKCIVSQTGYTGESGYELYVNNEDAPKLWNMLLEAGEAEGLIPCGLGARDTLRLEAAMPLYGHEMDAAIHPLETGLKFAVKMQKDDFIGKKALEEKSVLTRKRVGLRMIGRGIARENEKVCAGDREVGWTTSGTHCPFLGYAIAMAILDLDCTEIGTKVEVEVRGRRIEAEVVALPFYKKAK</sequence>
<dbReference type="NCBIfam" id="NF001567">
    <property type="entry name" value="PRK00389.1"/>
    <property type="match status" value="1"/>
</dbReference>
<dbReference type="GO" id="GO:0005960">
    <property type="term" value="C:glycine cleavage complex"/>
    <property type="evidence" value="ECO:0007669"/>
    <property type="project" value="InterPro"/>
</dbReference>